<evidence type="ECO:0000313" key="3">
    <source>
        <dbReference type="Proteomes" id="UP001187192"/>
    </source>
</evidence>
<protein>
    <submittedName>
        <fullName evidence="2">Uncharacterized protein</fullName>
    </submittedName>
</protein>
<comment type="caution">
    <text evidence="2">The sequence shown here is derived from an EMBL/GenBank/DDBJ whole genome shotgun (WGS) entry which is preliminary data.</text>
</comment>
<dbReference type="EMBL" id="BTGU01000049">
    <property type="protein sequence ID" value="GMN54121.1"/>
    <property type="molecule type" value="Genomic_DNA"/>
</dbReference>
<gene>
    <name evidence="2" type="ORF">TIFTF001_023256</name>
</gene>
<feature type="region of interest" description="Disordered" evidence="1">
    <location>
        <begin position="32"/>
        <end position="111"/>
    </location>
</feature>
<evidence type="ECO:0000313" key="2">
    <source>
        <dbReference type="EMBL" id="GMN54121.1"/>
    </source>
</evidence>
<feature type="region of interest" description="Disordered" evidence="1">
    <location>
        <begin position="1"/>
        <end position="20"/>
    </location>
</feature>
<proteinExistence type="predicted"/>
<feature type="compositionally biased region" description="Basic and acidic residues" evidence="1">
    <location>
        <begin position="90"/>
        <end position="111"/>
    </location>
</feature>
<name>A0AA88AWP5_FICCA</name>
<reference evidence="2" key="1">
    <citation type="submission" date="2023-07" db="EMBL/GenBank/DDBJ databases">
        <title>draft genome sequence of fig (Ficus carica).</title>
        <authorList>
            <person name="Takahashi T."/>
            <person name="Nishimura K."/>
        </authorList>
    </citation>
    <scope>NUCLEOTIDE SEQUENCE</scope>
</reference>
<accession>A0AA88AWP5</accession>
<keyword evidence="3" id="KW-1185">Reference proteome</keyword>
<organism evidence="2 3">
    <name type="scientific">Ficus carica</name>
    <name type="common">Common fig</name>
    <dbReference type="NCBI Taxonomy" id="3494"/>
    <lineage>
        <taxon>Eukaryota</taxon>
        <taxon>Viridiplantae</taxon>
        <taxon>Streptophyta</taxon>
        <taxon>Embryophyta</taxon>
        <taxon>Tracheophyta</taxon>
        <taxon>Spermatophyta</taxon>
        <taxon>Magnoliopsida</taxon>
        <taxon>eudicotyledons</taxon>
        <taxon>Gunneridae</taxon>
        <taxon>Pentapetalae</taxon>
        <taxon>rosids</taxon>
        <taxon>fabids</taxon>
        <taxon>Rosales</taxon>
        <taxon>Moraceae</taxon>
        <taxon>Ficeae</taxon>
        <taxon>Ficus</taxon>
    </lineage>
</organism>
<dbReference type="AlphaFoldDB" id="A0AA88AWP5"/>
<sequence length="111" mass="12265">MPSCLNDERKRPSRHRAGRLDRQADVATFHPQLPGVVGHTGKARKDSSMRRGSRAGCAQGAVARGPTPRKHLSSQPRPETILVMTVEKSSTSRETPHRSSTVWEDRRSTAV</sequence>
<dbReference type="Proteomes" id="UP001187192">
    <property type="component" value="Unassembled WGS sequence"/>
</dbReference>
<evidence type="ECO:0000256" key="1">
    <source>
        <dbReference type="SAM" id="MobiDB-lite"/>
    </source>
</evidence>
<feature type="compositionally biased region" description="Basic and acidic residues" evidence="1">
    <location>
        <begin position="1"/>
        <end position="10"/>
    </location>
</feature>